<name>A0A3S5A4U0_9PLAT</name>
<comment type="caution">
    <text evidence="2">The sequence shown here is derived from an EMBL/GenBank/DDBJ whole genome shotgun (WGS) entry which is preliminary data.</text>
</comment>
<evidence type="ECO:0000313" key="3">
    <source>
        <dbReference type="Proteomes" id="UP000784294"/>
    </source>
</evidence>
<organism evidence="2 3">
    <name type="scientific">Protopolystoma xenopodis</name>
    <dbReference type="NCBI Taxonomy" id="117903"/>
    <lineage>
        <taxon>Eukaryota</taxon>
        <taxon>Metazoa</taxon>
        <taxon>Spiralia</taxon>
        <taxon>Lophotrochozoa</taxon>
        <taxon>Platyhelminthes</taxon>
        <taxon>Monogenea</taxon>
        <taxon>Polyopisthocotylea</taxon>
        <taxon>Polystomatidea</taxon>
        <taxon>Polystomatidae</taxon>
        <taxon>Protopolystoma</taxon>
    </lineage>
</organism>
<proteinExistence type="predicted"/>
<dbReference type="Proteomes" id="UP000784294">
    <property type="component" value="Unassembled WGS sequence"/>
</dbReference>
<reference evidence="2" key="1">
    <citation type="submission" date="2018-11" db="EMBL/GenBank/DDBJ databases">
        <authorList>
            <consortium name="Pathogen Informatics"/>
        </authorList>
    </citation>
    <scope>NUCLEOTIDE SEQUENCE</scope>
</reference>
<feature type="region of interest" description="Disordered" evidence="1">
    <location>
        <begin position="71"/>
        <end position="108"/>
    </location>
</feature>
<dbReference type="EMBL" id="CAAALY010013331">
    <property type="protein sequence ID" value="VEL11947.1"/>
    <property type="molecule type" value="Genomic_DNA"/>
</dbReference>
<gene>
    <name evidence="2" type="ORF">PXEA_LOCUS5387</name>
</gene>
<dbReference type="AlphaFoldDB" id="A0A3S5A4U0"/>
<sequence length="119" mass="13623">MTHCQDPAVTRLRDLVVDLMLVGPVGRPIKQEQRTKRLVKAAGLNGQRWLSRERKLDMREDIEINGLENTGSVLNRRPNEDDSTCQLRDGSNHGELINQNRRSGLRNPKNYAAHWAMKP</sequence>
<keyword evidence="3" id="KW-1185">Reference proteome</keyword>
<evidence type="ECO:0000256" key="1">
    <source>
        <dbReference type="SAM" id="MobiDB-lite"/>
    </source>
</evidence>
<accession>A0A3S5A4U0</accession>
<protein>
    <submittedName>
        <fullName evidence="2">Uncharacterized protein</fullName>
    </submittedName>
</protein>
<evidence type="ECO:0000313" key="2">
    <source>
        <dbReference type="EMBL" id="VEL11947.1"/>
    </source>
</evidence>